<dbReference type="Pfam" id="PF00501">
    <property type="entry name" value="AMP-binding"/>
    <property type="match status" value="1"/>
</dbReference>
<feature type="region of interest" description="Disordered" evidence="7">
    <location>
        <begin position="493"/>
        <end position="516"/>
    </location>
</feature>
<dbReference type="Pfam" id="PF00698">
    <property type="entry name" value="Acyl_transf_1"/>
    <property type="match status" value="1"/>
</dbReference>
<dbReference type="InterPro" id="IPR025110">
    <property type="entry name" value="AMP-bd_C"/>
</dbReference>
<dbReference type="InterPro" id="IPR000873">
    <property type="entry name" value="AMP-dep_synth/lig_dom"/>
</dbReference>
<dbReference type="InterPro" id="IPR016036">
    <property type="entry name" value="Malonyl_transacylase_ACP-bd"/>
</dbReference>
<dbReference type="Pfam" id="PF00109">
    <property type="entry name" value="ketoacyl-synt"/>
    <property type="match status" value="1"/>
</dbReference>
<gene>
    <name evidence="10" type="ORF">SAMN04489797_2756</name>
</gene>
<dbReference type="InterPro" id="IPR018201">
    <property type="entry name" value="Ketoacyl_synth_AS"/>
</dbReference>
<dbReference type="InterPro" id="IPR015424">
    <property type="entry name" value="PyrdxlP-dep_Trfase"/>
</dbReference>
<keyword evidence="11" id="KW-1185">Reference proteome</keyword>
<feature type="domain" description="Carrier" evidence="8">
    <location>
        <begin position="1520"/>
        <end position="1598"/>
    </location>
</feature>
<dbReference type="InterPro" id="IPR020841">
    <property type="entry name" value="PKS_Beta-ketoAc_synthase_dom"/>
</dbReference>
<dbReference type="InterPro" id="IPR032821">
    <property type="entry name" value="PKS_assoc"/>
</dbReference>
<sequence>MDLTKPEIIELLEEFNTTSSEFPHDNTIVEVFVKQAKQTPNHVAVVFDTKEISYKALDAISNQFAKYLIANHHIGLNDFVGLMIERSEWIVISILGILKAGATYVPIDIDSPQVRKDFIKNDSNCKFTVNDSIIQDFIASQSQYDTEALLNIGSSPNDLAYIMYTSGTTGNPKGVMIRHISVVNLITFQTRNYGLDSTDKILQFSNYFFDASIEQIFLALLNGARTIIVDKQTIKDYTILDFIEKHEITHLNSTPSYLETIADLSQIRSLKRIVAGGETCSLKLAQKLSQICDFYNAYGLTETTVTSMLYKYSSDDDYGNLLPIGKTIPNTKAYILSEDLKLLPVGATGDLYLSGNALAKGYLNLPELSSKSFIENPFEPQSVMYRTGDLAKWLPDGNIEFIGRKDDQVKIGGYRLELGEIEAAILTLPNIKRACVIASNYFEEAKLVAYIESEDLEKDSNSIRQQLSDILPAYMIPALIMWVDDFPTTTNGKIDKKNLPNPEFQRPAGAPPLKKPKTDTEKAIAKIWSATLHIPQIGIDDNFFEMGGNSLLTQKVAALIAERLNLKVPVTKMYQFPTISGLAKFLEKDQNKSRFLGEQRKTKRQANSDIAIIGMAGRFPGASTIDELWDVLREGKETISFFTPEELDKSIPESIRNNPLYVGARGIVPSAKTFDAKFFGLNPKLASAMDPQQRLFLEISWEALEQSGYLPNLYDGKIGVFAGVYTNTYFLHNVFPNKELMNQIGEVQANTTNDKDYIATRTAYHLNLKGPAVSVHSACSTSSLAIAQAVESIRNGQCDVALAGGSSVTSPMYSGHLYQEGSMLSANGQCRSFDANGSGTMFCDGAGVVLLKSLEDAERDGDIIHGVIKGIGVNNDGSDKGSFTAPSVEGQAGAINSALLDADVKPSQISYIEAHGTATPLGDPIEIEGLKLAFGDQDAKGYCAVGSIKSNIGHLTAAAGVAGVIKTTLALKHRQIPASLGFEKPNPSIDFENSPFFVNNKLRPWQSEVSRVAGVSSFGVGGTNVHIVVEEYKSKVKDSDSGRPLQLLAWSAKSQNSQEGYKYALSDFIKTNSDVELADIAYSLNATRDVFQNRSFVLAESHIKASATLSSDASKLVKINTLKIIPNELAFLFPGQGSQYLDMGKALYESETVFKAAVDHCAELLQDELKLDIRQIIYPEVQSTEAEFQLKDTKFTQPALFVIEYALSQLWMSWGIKPTLLCGHSIGEFVAAHLAGVFTLEDALHLITVRGKLVSELPGGSMLSARTNIESLENLLPETLSIAAINSDKLIVISGPDVEIEQFSKVLNDRGIANKLLLTSHAFHSSMMDPVLDTFEEEVKKMTLSVPRLPIVSTVTGDWLTDAEATSSQYWTNHLRDTVNFSGAMETVLSLDDPILLEIGPGRALSTLSMQKKGLKSLASISSLSIPKDGETAYHTVLTALGELWLNGIEPHWKSFYEGQERSKVWLPSYVFDRKPCWVDPPIVEGTMNNDINNSTVTSTINTEQNIINEPKTNINTKIMRKPILLKKIADIIEDNSGVEIEANEADQSFLELGLDSLVLTQMAITCKNEFNVPITFRQLNDEFGSPNLLAEHLDSVLPAEAFVPATNDAAPVQQQQQQVPMQQQIPIQQSAPVAQNVQNTYAVSQTGQNPALNLIAQQLQLLGQQLQLLQGGVNNVATPPPPVSNTQSSATTNEVKTASKTVSPLINTNDDIRTEEEKKEHQKPFGASPKIDKQAIGLSHDQSLFLKNLTKRYNTKTAKSKAYAQHHRSKMADPRVVSGFKPLTKELVYPLVIEKSSGNKLWDLDGNEYMDILNGFGACLFGHQPDFIKEALYHQIEQGFEVGPQHPLAGEVCELLCEFTGHDRAALCNTGSEAVLGAMRIARTVTGRSLIVAFSRSYHGINDEVIVRGSKKLRTFPAAPGILPGAVQNMLILDYGTEESLTIIKERAHEIAAVLVEPVQSRRPEFQPIEFLKEVREVTKASDTVLIFDEIITGFRMHPGGAQAIFGIEADVATYGKVIGGGMSIGAICGKRKYMDALDGGFWKFGDDSFPEIGVTYFAGTFVRHPLALAASKGSLIHFKNKGIALQNGLAALTERLATELNSYFKNNSLPMEITYYRSLWRLKFLEDIPYSELFFVLMREKGFHIWDGFPCYMTEAFSEDDIDKLIRNIVISVEELIAVGIFTSELIDHEHNQVNQESYSTKELNTPPVPNARLGIDANGDPAWFVKDEKNEGEFLRIDL</sequence>
<dbReference type="PROSITE" id="PS00600">
    <property type="entry name" value="AA_TRANSFER_CLASS_3"/>
    <property type="match status" value="1"/>
</dbReference>
<reference evidence="10 11" key="1">
    <citation type="submission" date="2016-10" db="EMBL/GenBank/DDBJ databases">
        <authorList>
            <person name="Varghese N."/>
            <person name="Submissions S."/>
        </authorList>
    </citation>
    <scope>NUCLEOTIDE SEQUENCE [LARGE SCALE GENOMIC DNA]</scope>
    <source>
        <strain evidence="10 11">RHA_55</strain>
    </source>
</reference>
<dbReference type="SUPFAM" id="SSF81995">
    <property type="entry name" value="beta-sandwich domain of Sec23/24"/>
    <property type="match status" value="1"/>
</dbReference>
<dbReference type="InterPro" id="IPR049704">
    <property type="entry name" value="Aminotrans_3_PPA_site"/>
</dbReference>
<dbReference type="GO" id="GO:0031177">
    <property type="term" value="F:phosphopantetheine binding"/>
    <property type="evidence" value="ECO:0007669"/>
    <property type="project" value="InterPro"/>
</dbReference>
<evidence type="ECO:0000256" key="4">
    <source>
        <dbReference type="ARBA" id="ARBA00022553"/>
    </source>
</evidence>
<dbReference type="PROSITE" id="PS52004">
    <property type="entry name" value="KS3_2"/>
    <property type="match status" value="1"/>
</dbReference>
<dbReference type="Pfam" id="PF02801">
    <property type="entry name" value="Ketoacyl-synt_C"/>
    <property type="match status" value="1"/>
</dbReference>
<dbReference type="PRINTS" id="PR00154">
    <property type="entry name" value="AMPBINDING"/>
</dbReference>
<dbReference type="Gene3D" id="3.40.50.980">
    <property type="match status" value="2"/>
</dbReference>
<feature type="domain" description="Carrier" evidence="8">
    <location>
        <begin position="515"/>
        <end position="590"/>
    </location>
</feature>
<dbReference type="FunFam" id="1.10.1200.10:FF:000005">
    <property type="entry name" value="Nonribosomal peptide synthetase 1"/>
    <property type="match status" value="1"/>
</dbReference>
<dbReference type="InterPro" id="IPR036736">
    <property type="entry name" value="ACP-like_sf"/>
</dbReference>
<dbReference type="RefSeq" id="WP_092447228.1">
    <property type="nucleotide sequence ID" value="NZ_LT629774.1"/>
</dbReference>
<dbReference type="NCBIfam" id="TIGR01733">
    <property type="entry name" value="AA-adenyl-dom"/>
    <property type="match status" value="1"/>
</dbReference>
<dbReference type="InterPro" id="IPR020806">
    <property type="entry name" value="PKS_PP-bd"/>
</dbReference>
<dbReference type="Pfam" id="PF00202">
    <property type="entry name" value="Aminotran_3"/>
    <property type="match status" value="1"/>
</dbReference>
<dbReference type="InterPro" id="IPR001227">
    <property type="entry name" value="Ac_transferase_dom_sf"/>
</dbReference>
<name>A0A1H1W3U9_9FLAO</name>
<dbReference type="InterPro" id="IPR014043">
    <property type="entry name" value="Acyl_transferase_dom"/>
</dbReference>
<evidence type="ECO:0000313" key="10">
    <source>
        <dbReference type="EMBL" id="SDS91968.1"/>
    </source>
</evidence>
<dbReference type="PROSITE" id="PS50075">
    <property type="entry name" value="CARRIER"/>
    <property type="match status" value="2"/>
</dbReference>
<keyword evidence="4" id="KW-0597">Phosphoprotein</keyword>
<accession>A0A1H1W3U9</accession>
<evidence type="ECO:0000256" key="6">
    <source>
        <dbReference type="ARBA" id="ARBA00022898"/>
    </source>
</evidence>
<dbReference type="InterPro" id="IPR016035">
    <property type="entry name" value="Acyl_Trfase/lysoPLipase"/>
</dbReference>
<dbReference type="SMART" id="SM00823">
    <property type="entry name" value="PKS_PP"/>
    <property type="match status" value="2"/>
</dbReference>
<proteinExistence type="predicted"/>
<dbReference type="Gene3D" id="3.30.70.3290">
    <property type="match status" value="1"/>
</dbReference>
<keyword evidence="3" id="KW-0596">Phosphopantetheine</keyword>
<dbReference type="Gene3D" id="3.40.366.10">
    <property type="entry name" value="Malonyl-Coenzyme A Acyl Carrier Protein, domain 2"/>
    <property type="match status" value="1"/>
</dbReference>
<protein>
    <submittedName>
        <fullName evidence="10">Amino acid adenylation domain-containing protein</fullName>
    </submittedName>
</protein>
<dbReference type="Gene3D" id="3.90.1150.10">
    <property type="entry name" value="Aspartate Aminotransferase, domain 1"/>
    <property type="match status" value="1"/>
</dbReference>
<evidence type="ECO:0000256" key="5">
    <source>
        <dbReference type="ARBA" id="ARBA00022679"/>
    </source>
</evidence>
<dbReference type="SUPFAM" id="SSF52151">
    <property type="entry name" value="FabD/lysophospholipase-like"/>
    <property type="match status" value="1"/>
</dbReference>
<dbReference type="InterPro" id="IPR050091">
    <property type="entry name" value="PKS_NRPS_Biosynth_Enz"/>
</dbReference>
<dbReference type="InterPro" id="IPR020459">
    <property type="entry name" value="AMP-binding"/>
</dbReference>
<dbReference type="InterPro" id="IPR045851">
    <property type="entry name" value="AMP-bd_C_sf"/>
</dbReference>
<dbReference type="InterPro" id="IPR014031">
    <property type="entry name" value="Ketoacyl_synth_C"/>
</dbReference>
<dbReference type="GO" id="GO:0030170">
    <property type="term" value="F:pyridoxal phosphate binding"/>
    <property type="evidence" value="ECO:0007669"/>
    <property type="project" value="InterPro"/>
</dbReference>
<comment type="cofactor">
    <cofactor evidence="2">
        <name>pantetheine 4'-phosphate</name>
        <dbReference type="ChEBI" id="CHEBI:47942"/>
    </cofactor>
</comment>
<evidence type="ECO:0000259" key="8">
    <source>
        <dbReference type="PROSITE" id="PS50075"/>
    </source>
</evidence>
<keyword evidence="6" id="KW-0663">Pyridoxal phosphate</keyword>
<dbReference type="PANTHER" id="PTHR43775">
    <property type="entry name" value="FATTY ACID SYNTHASE"/>
    <property type="match status" value="1"/>
</dbReference>
<dbReference type="GO" id="GO:0004315">
    <property type="term" value="F:3-oxoacyl-[acyl-carrier-protein] synthase activity"/>
    <property type="evidence" value="ECO:0007669"/>
    <property type="project" value="InterPro"/>
</dbReference>
<keyword evidence="5" id="KW-0808">Transferase</keyword>
<dbReference type="InterPro" id="IPR016039">
    <property type="entry name" value="Thiolase-like"/>
</dbReference>
<dbReference type="SUPFAM" id="SSF53383">
    <property type="entry name" value="PLP-dependent transferases"/>
    <property type="match status" value="1"/>
</dbReference>
<dbReference type="Pfam" id="PF00550">
    <property type="entry name" value="PP-binding"/>
    <property type="match status" value="2"/>
</dbReference>
<dbReference type="PROSITE" id="PS00606">
    <property type="entry name" value="KS3_1"/>
    <property type="match status" value="1"/>
</dbReference>
<dbReference type="Pfam" id="PF16197">
    <property type="entry name" value="KAsynt_C_assoc"/>
    <property type="match status" value="1"/>
</dbReference>
<dbReference type="PROSITE" id="PS00455">
    <property type="entry name" value="AMP_BINDING"/>
    <property type="match status" value="1"/>
</dbReference>
<dbReference type="InterPro" id="IPR009081">
    <property type="entry name" value="PP-bd_ACP"/>
</dbReference>
<dbReference type="SMART" id="SM00825">
    <property type="entry name" value="PKS_KS"/>
    <property type="match status" value="1"/>
</dbReference>
<dbReference type="PANTHER" id="PTHR43775:SF51">
    <property type="entry name" value="INACTIVE PHENOLPHTHIOCEROL SYNTHESIS POLYKETIDE SYNTHASE TYPE I PKS1-RELATED"/>
    <property type="match status" value="1"/>
</dbReference>
<dbReference type="Pfam" id="PF13193">
    <property type="entry name" value="AMP-binding_C"/>
    <property type="match status" value="1"/>
</dbReference>
<dbReference type="InterPro" id="IPR015421">
    <property type="entry name" value="PyrdxlP-dep_Trfase_major"/>
</dbReference>
<evidence type="ECO:0000313" key="11">
    <source>
        <dbReference type="Proteomes" id="UP000198963"/>
    </source>
</evidence>
<dbReference type="Gene3D" id="3.40.47.10">
    <property type="match status" value="1"/>
</dbReference>
<dbReference type="SUPFAM" id="SSF55048">
    <property type="entry name" value="Probable ACP-binding domain of malonyl-CoA ACP transacylase"/>
    <property type="match status" value="1"/>
</dbReference>
<dbReference type="Gene3D" id="3.30.300.30">
    <property type="match status" value="1"/>
</dbReference>
<dbReference type="Proteomes" id="UP000198963">
    <property type="component" value="Chromosome I"/>
</dbReference>
<dbReference type="InterPro" id="IPR020845">
    <property type="entry name" value="AMP-binding_CS"/>
</dbReference>
<dbReference type="Gene3D" id="1.10.1200.10">
    <property type="entry name" value="ACP-like"/>
    <property type="match status" value="2"/>
</dbReference>
<comment type="cofactor">
    <cofactor evidence="1">
        <name>pyridoxal 5'-phosphate</name>
        <dbReference type="ChEBI" id="CHEBI:597326"/>
    </cofactor>
</comment>
<dbReference type="SUPFAM" id="SSF56801">
    <property type="entry name" value="Acetyl-CoA synthetase-like"/>
    <property type="match status" value="1"/>
</dbReference>
<dbReference type="GO" id="GO:0006633">
    <property type="term" value="P:fatty acid biosynthetic process"/>
    <property type="evidence" value="ECO:0007669"/>
    <property type="project" value="InterPro"/>
</dbReference>
<dbReference type="EMBL" id="LT629774">
    <property type="protein sequence ID" value="SDS91968.1"/>
    <property type="molecule type" value="Genomic_DNA"/>
</dbReference>
<feature type="domain" description="Ketosynthase family 3 (KS3)" evidence="9">
    <location>
        <begin position="607"/>
        <end position="1031"/>
    </location>
</feature>
<dbReference type="InterPro" id="IPR010071">
    <property type="entry name" value="AA_adenyl_dom"/>
</dbReference>
<dbReference type="CDD" id="cd00833">
    <property type="entry name" value="PKS"/>
    <property type="match status" value="1"/>
</dbReference>
<feature type="region of interest" description="Disordered" evidence="7">
    <location>
        <begin position="1680"/>
        <end position="1699"/>
    </location>
</feature>
<dbReference type="SUPFAM" id="SSF53901">
    <property type="entry name" value="Thiolase-like"/>
    <property type="match status" value="1"/>
</dbReference>
<evidence type="ECO:0000256" key="7">
    <source>
        <dbReference type="SAM" id="MobiDB-lite"/>
    </source>
</evidence>
<feature type="compositionally biased region" description="Polar residues" evidence="7">
    <location>
        <begin position="1685"/>
        <end position="1699"/>
    </location>
</feature>
<dbReference type="CDD" id="cd05930">
    <property type="entry name" value="A_NRPS"/>
    <property type="match status" value="1"/>
</dbReference>
<evidence type="ECO:0000256" key="1">
    <source>
        <dbReference type="ARBA" id="ARBA00001933"/>
    </source>
</evidence>
<dbReference type="STRING" id="1249933.SAMN04489797_2756"/>
<dbReference type="SMART" id="SM00827">
    <property type="entry name" value="PKS_AT"/>
    <property type="match status" value="1"/>
</dbReference>
<dbReference type="InterPro" id="IPR014030">
    <property type="entry name" value="Ketoacyl_synth_N"/>
</dbReference>
<dbReference type="SUPFAM" id="SSF47336">
    <property type="entry name" value="ACP-like"/>
    <property type="match status" value="2"/>
</dbReference>
<dbReference type="InterPro" id="IPR015422">
    <property type="entry name" value="PyrdxlP-dep_Trfase_small"/>
</dbReference>
<evidence type="ECO:0000259" key="9">
    <source>
        <dbReference type="PROSITE" id="PS52004"/>
    </source>
</evidence>
<dbReference type="InterPro" id="IPR005814">
    <property type="entry name" value="Aminotrans_3"/>
</dbReference>
<dbReference type="GO" id="GO:0008483">
    <property type="term" value="F:transaminase activity"/>
    <property type="evidence" value="ECO:0007669"/>
    <property type="project" value="InterPro"/>
</dbReference>
<dbReference type="Gene3D" id="3.30.70.250">
    <property type="entry name" value="Malonyl-CoA ACP transacylase, ACP-binding"/>
    <property type="match status" value="1"/>
</dbReference>
<evidence type="ECO:0000256" key="3">
    <source>
        <dbReference type="ARBA" id="ARBA00022450"/>
    </source>
</evidence>
<dbReference type="Gene3D" id="3.40.640.10">
    <property type="entry name" value="Type I PLP-dependent aspartate aminotransferase-like (Major domain)"/>
    <property type="match status" value="1"/>
</dbReference>
<dbReference type="Gene3D" id="2.30.38.10">
    <property type="entry name" value="Luciferase, Domain 3"/>
    <property type="match status" value="1"/>
</dbReference>
<organism evidence="10 11">
    <name type="scientific">Winogradskyella sediminis</name>
    <dbReference type="NCBI Taxonomy" id="1382466"/>
    <lineage>
        <taxon>Bacteria</taxon>
        <taxon>Pseudomonadati</taxon>
        <taxon>Bacteroidota</taxon>
        <taxon>Flavobacteriia</taxon>
        <taxon>Flavobacteriales</taxon>
        <taxon>Flavobacteriaceae</taxon>
        <taxon>Winogradskyella</taxon>
    </lineage>
</organism>
<evidence type="ECO:0000256" key="2">
    <source>
        <dbReference type="ARBA" id="ARBA00001957"/>
    </source>
</evidence>
<dbReference type="GO" id="GO:0004312">
    <property type="term" value="F:fatty acid synthase activity"/>
    <property type="evidence" value="ECO:0007669"/>
    <property type="project" value="TreeGrafter"/>
</dbReference>